<sequence>MVEKKTEKKTEKKVTKVAKVAGDKPEKVAKKAEKKPAEKTTEKVDASKIKKRKVKPTKRPFSRLYAKAVFTGYKRGLRNQHENTALLDIEGCKKKADAWYYVGKKCAYVYKGKRFQASLGDKSKKSKIRAIWGKVTRPHGGAGAVRAIFKSNLPAVAMGHRVRIMMYPSNV</sequence>
<dbReference type="GO" id="GO:0003735">
    <property type="term" value="F:structural constituent of ribosome"/>
    <property type="evidence" value="ECO:0007669"/>
    <property type="project" value="InterPro"/>
</dbReference>
<evidence type="ECO:0000256" key="5">
    <source>
        <dbReference type="ARBA" id="ARBA00035530"/>
    </source>
</evidence>
<accession>A0A4Y7M809</accession>
<evidence type="ECO:0000256" key="6">
    <source>
        <dbReference type="SAM" id="MobiDB-lite"/>
    </source>
</evidence>
<dbReference type="GO" id="GO:0005840">
    <property type="term" value="C:ribosome"/>
    <property type="evidence" value="ECO:0007669"/>
    <property type="project" value="UniProtKB-KW"/>
</dbReference>
<dbReference type="GO" id="GO:0006412">
    <property type="term" value="P:translation"/>
    <property type="evidence" value="ECO:0007669"/>
    <property type="project" value="InterPro"/>
</dbReference>
<dbReference type="GO" id="GO:1990904">
    <property type="term" value="C:ribonucleoprotein complex"/>
    <property type="evidence" value="ECO:0007669"/>
    <property type="project" value="UniProtKB-KW"/>
</dbReference>
<evidence type="ECO:0000313" key="7">
    <source>
        <dbReference type="EMBL" id="SVE76142.1"/>
    </source>
</evidence>
<feature type="region of interest" description="Disordered" evidence="6">
    <location>
        <begin position="1"/>
        <end position="53"/>
    </location>
</feature>
<dbReference type="Pfam" id="PF01247">
    <property type="entry name" value="Ribosomal_L35Ae"/>
    <property type="match status" value="1"/>
</dbReference>
<dbReference type="FunFam" id="2.40.10.190:FF:000001">
    <property type="entry name" value="60S ribosomal protein L35a"/>
    <property type="match status" value="1"/>
</dbReference>
<reference evidence="7" key="1">
    <citation type="submission" date="2018-08" db="EMBL/GenBank/DDBJ databases">
        <authorList>
            <person name="Cornetti L."/>
        </authorList>
    </citation>
    <scope>NUCLEOTIDE SEQUENCE</scope>
    <source>
        <strain evidence="7">PT-GA-1</strain>
    </source>
</reference>
<evidence type="ECO:0000256" key="2">
    <source>
        <dbReference type="ARBA" id="ARBA00022980"/>
    </source>
</evidence>
<feature type="compositionally biased region" description="Basic and acidic residues" evidence="6">
    <location>
        <begin position="21"/>
        <end position="48"/>
    </location>
</feature>
<dbReference type="EMBL" id="LR006523">
    <property type="protein sequence ID" value="SVE76142.1"/>
    <property type="molecule type" value="mRNA"/>
</dbReference>
<name>A0A4Y7M809_9CRUS</name>
<evidence type="ECO:0000256" key="1">
    <source>
        <dbReference type="ARBA" id="ARBA00009269"/>
    </source>
</evidence>
<gene>
    <name evidence="7" type="primary">EOG090X0IZN</name>
</gene>
<dbReference type="InterPro" id="IPR018266">
    <property type="entry name" value="Ribosomal_eL33_CS"/>
</dbReference>
<evidence type="ECO:0000256" key="4">
    <source>
        <dbReference type="ARBA" id="ARBA00035228"/>
    </source>
</evidence>
<dbReference type="SUPFAM" id="SSF50447">
    <property type="entry name" value="Translation proteins"/>
    <property type="match status" value="1"/>
</dbReference>
<proteinExistence type="evidence at transcript level"/>
<keyword evidence="2" id="KW-0689">Ribosomal protein</keyword>
<dbReference type="InterPro" id="IPR001780">
    <property type="entry name" value="Ribosomal_eL33"/>
</dbReference>
<keyword evidence="3" id="KW-0687">Ribonucleoprotein</keyword>
<dbReference type="PROSITE" id="PS01105">
    <property type="entry name" value="RIBOSOMAL_L35AE"/>
    <property type="match status" value="1"/>
</dbReference>
<organism evidence="7">
    <name type="scientific">Daphnia hispanica</name>
    <dbReference type="NCBI Taxonomy" id="575233"/>
    <lineage>
        <taxon>Eukaryota</taxon>
        <taxon>Metazoa</taxon>
        <taxon>Ecdysozoa</taxon>
        <taxon>Arthropoda</taxon>
        <taxon>Crustacea</taxon>
        <taxon>Branchiopoda</taxon>
        <taxon>Diplostraca</taxon>
        <taxon>Cladocera</taxon>
        <taxon>Anomopoda</taxon>
        <taxon>Daphniidae</taxon>
        <taxon>Daphnia</taxon>
    </lineage>
</organism>
<evidence type="ECO:0000256" key="3">
    <source>
        <dbReference type="ARBA" id="ARBA00023274"/>
    </source>
</evidence>
<feature type="compositionally biased region" description="Basic and acidic residues" evidence="6">
    <location>
        <begin position="1"/>
        <end position="14"/>
    </location>
</feature>
<dbReference type="InterPro" id="IPR009000">
    <property type="entry name" value="Transl_B-barrel_sf"/>
</dbReference>
<dbReference type="InterPro" id="IPR038661">
    <property type="entry name" value="Ribosomal_eL33_sf"/>
</dbReference>
<dbReference type="HAMAP" id="MF_00573">
    <property type="entry name" value="Ribosomal_eL33"/>
    <property type="match status" value="1"/>
</dbReference>
<dbReference type="PANTHER" id="PTHR10902">
    <property type="entry name" value="60S RIBOSOMAL PROTEIN L35A"/>
    <property type="match status" value="1"/>
</dbReference>
<protein>
    <recommendedName>
        <fullName evidence="4">Large ribosomal subunit protein eL33</fullName>
    </recommendedName>
    <alternativeName>
        <fullName evidence="5">60S ribosomal protein L35a</fullName>
    </alternativeName>
</protein>
<dbReference type="Gene3D" id="2.40.10.190">
    <property type="entry name" value="translation elongation factor selb, chain A, domain 4"/>
    <property type="match status" value="1"/>
</dbReference>
<dbReference type="AlphaFoldDB" id="A0A4Y7M809"/>
<comment type="similarity">
    <text evidence="1">Belongs to the eukaryotic ribosomal protein eL33 family.</text>
</comment>